<evidence type="ECO:0000313" key="2">
    <source>
        <dbReference type="EMBL" id="EJW72193.1"/>
    </source>
</evidence>
<dbReference type="EMBL" id="ADBV01016701">
    <property type="protein sequence ID" value="EJW72193.1"/>
    <property type="molecule type" value="Genomic_DNA"/>
</dbReference>
<dbReference type="AlphaFoldDB" id="J9DRC7"/>
<proteinExistence type="predicted"/>
<accession>J9DRC7</accession>
<dbReference type="Proteomes" id="UP000004810">
    <property type="component" value="Unassembled WGS sequence"/>
</dbReference>
<reference evidence="3" key="1">
    <citation type="submission" date="2012-08" db="EMBL/GenBank/DDBJ databases">
        <title>The Genome Sequence of Wuchereria bancrofti.</title>
        <authorList>
            <person name="Nutman T.B."/>
            <person name="Fink D.L."/>
            <person name="Russ C."/>
            <person name="Young S."/>
            <person name="Zeng Q."/>
            <person name="Koehrsen M."/>
            <person name="Alvarado L."/>
            <person name="Berlin A."/>
            <person name="Chapman S.B."/>
            <person name="Chen Z."/>
            <person name="Freedman E."/>
            <person name="Gellesch M."/>
            <person name="Goldberg J."/>
            <person name="Griggs A."/>
            <person name="Gujja S."/>
            <person name="Heilman E.R."/>
            <person name="Heiman D."/>
            <person name="Hepburn T."/>
            <person name="Howarth C."/>
            <person name="Jen D."/>
            <person name="Larson L."/>
            <person name="Lewis B."/>
            <person name="Mehta T."/>
            <person name="Park D."/>
            <person name="Pearson M."/>
            <person name="Roberts A."/>
            <person name="Saif S."/>
            <person name="Shea T."/>
            <person name="Shenoy N."/>
            <person name="Sisk P."/>
            <person name="Stolte C."/>
            <person name="Sykes S."/>
            <person name="Walk T."/>
            <person name="White J."/>
            <person name="Yandava C."/>
            <person name="Haas B."/>
            <person name="Henn M.R."/>
            <person name="Nusbaum C."/>
            <person name="Birren B."/>
        </authorList>
    </citation>
    <scope>NUCLEOTIDE SEQUENCE [LARGE SCALE GENOMIC DNA]</scope>
    <source>
        <strain evidence="3">NA</strain>
    </source>
</reference>
<comment type="caution">
    <text evidence="2">The sequence shown here is derived from an EMBL/GenBank/DDBJ whole genome shotgun (WGS) entry which is preliminary data.</text>
</comment>
<sequence>MPYRRSRSRSRGRKSRSRTPRRNVVSLSLLPVRRISLLFAAVTFISYSVTFPYYWSLQNGILTGERGNCWDLLKQSIDRRIERITLSSKCRTDVLDHVHEGEKVVHVLH</sequence>
<gene>
    <name evidence="2" type="ORF">WUBG_16900</name>
</gene>
<name>J9DRC7_WUCBA</name>
<feature type="non-terminal residue" evidence="2">
    <location>
        <position position="109"/>
    </location>
</feature>
<feature type="region of interest" description="Disordered" evidence="1">
    <location>
        <begin position="1"/>
        <end position="20"/>
    </location>
</feature>
<evidence type="ECO:0000256" key="1">
    <source>
        <dbReference type="SAM" id="MobiDB-lite"/>
    </source>
</evidence>
<protein>
    <submittedName>
        <fullName evidence="2">Uncharacterized protein</fullName>
    </submittedName>
</protein>
<organism evidence="2 3">
    <name type="scientific">Wuchereria bancrofti</name>
    <dbReference type="NCBI Taxonomy" id="6293"/>
    <lineage>
        <taxon>Eukaryota</taxon>
        <taxon>Metazoa</taxon>
        <taxon>Ecdysozoa</taxon>
        <taxon>Nematoda</taxon>
        <taxon>Chromadorea</taxon>
        <taxon>Rhabditida</taxon>
        <taxon>Spirurina</taxon>
        <taxon>Spiruromorpha</taxon>
        <taxon>Filarioidea</taxon>
        <taxon>Onchocercidae</taxon>
        <taxon>Wuchereria</taxon>
    </lineage>
</organism>
<evidence type="ECO:0000313" key="3">
    <source>
        <dbReference type="Proteomes" id="UP000004810"/>
    </source>
</evidence>